<protein>
    <submittedName>
        <fullName evidence="1">Uncharacterized protein</fullName>
    </submittedName>
</protein>
<organism evidence="1 2">
    <name type="scientific">Pseudodesulfovibrio nedwellii</name>
    <dbReference type="NCBI Taxonomy" id="2973072"/>
    <lineage>
        <taxon>Bacteria</taxon>
        <taxon>Pseudomonadati</taxon>
        <taxon>Thermodesulfobacteriota</taxon>
        <taxon>Desulfovibrionia</taxon>
        <taxon>Desulfovibrionales</taxon>
        <taxon>Desulfovibrionaceae</taxon>
    </lineage>
</organism>
<evidence type="ECO:0000313" key="1">
    <source>
        <dbReference type="EMBL" id="BDQ38368.1"/>
    </source>
</evidence>
<reference evidence="1 2" key="1">
    <citation type="submission" date="2022-08" db="EMBL/GenBank/DDBJ databases">
        <title>Genome Sequence of the sulphate-reducing bacterium, Pseudodesulfovibrio sp. SYK.</title>
        <authorList>
            <person name="Kondo R."/>
            <person name="Kataoka T."/>
        </authorList>
    </citation>
    <scope>NUCLEOTIDE SEQUENCE [LARGE SCALE GENOMIC DNA]</scope>
    <source>
        <strain evidence="1 2">SYK</strain>
    </source>
</reference>
<name>A0ABN6S7J9_9BACT</name>
<sequence>MLDIDYLERVAKYFESGDCKFEFENGEEERRLLILDFLEHLMELGEKADELATKLIFKDAYATLLTEDGVATAEANGEGEADPKNPQ</sequence>
<keyword evidence="2" id="KW-1185">Reference proteome</keyword>
<gene>
    <name evidence="1" type="ORF">SYK_27280</name>
</gene>
<accession>A0ABN6S7J9</accession>
<dbReference type="RefSeq" id="WP_281760865.1">
    <property type="nucleotide sequence ID" value="NZ_AP026709.1"/>
</dbReference>
<dbReference type="EMBL" id="AP026709">
    <property type="protein sequence ID" value="BDQ38368.1"/>
    <property type="molecule type" value="Genomic_DNA"/>
</dbReference>
<proteinExistence type="predicted"/>
<dbReference type="Proteomes" id="UP001317742">
    <property type="component" value="Chromosome"/>
</dbReference>
<evidence type="ECO:0000313" key="2">
    <source>
        <dbReference type="Proteomes" id="UP001317742"/>
    </source>
</evidence>